<sequence length="74" mass="8106">MVSLCGFHTLVEEGKSGAGANSPECRSSPSPTYLRLIACSSTFNHRRSEDLLQLLGLSTGKNFERAKLRILSEH</sequence>
<gene>
    <name evidence="1" type="ORF">F2Q68_00003162</name>
</gene>
<proteinExistence type="predicted"/>
<accession>A0A8S9JLF6</accession>
<organism evidence="1 2">
    <name type="scientific">Brassica cretica</name>
    <name type="common">Mustard</name>
    <dbReference type="NCBI Taxonomy" id="69181"/>
    <lineage>
        <taxon>Eukaryota</taxon>
        <taxon>Viridiplantae</taxon>
        <taxon>Streptophyta</taxon>
        <taxon>Embryophyta</taxon>
        <taxon>Tracheophyta</taxon>
        <taxon>Spermatophyta</taxon>
        <taxon>Magnoliopsida</taxon>
        <taxon>eudicotyledons</taxon>
        <taxon>Gunneridae</taxon>
        <taxon>Pentapetalae</taxon>
        <taxon>rosids</taxon>
        <taxon>malvids</taxon>
        <taxon>Brassicales</taxon>
        <taxon>Brassicaceae</taxon>
        <taxon>Brassiceae</taxon>
        <taxon>Brassica</taxon>
    </lineage>
</organism>
<evidence type="ECO:0000313" key="2">
    <source>
        <dbReference type="Proteomes" id="UP000712281"/>
    </source>
</evidence>
<protein>
    <submittedName>
        <fullName evidence="1">Uncharacterized protein</fullName>
    </submittedName>
</protein>
<name>A0A8S9JLF6_BRACR</name>
<dbReference type="EMBL" id="QGKW02001660">
    <property type="protein sequence ID" value="KAF2582529.1"/>
    <property type="molecule type" value="Genomic_DNA"/>
</dbReference>
<reference evidence="1" key="1">
    <citation type="submission" date="2019-12" db="EMBL/GenBank/DDBJ databases">
        <title>Genome sequencing and annotation of Brassica cretica.</title>
        <authorList>
            <person name="Studholme D.J."/>
            <person name="Sarris P.F."/>
        </authorList>
    </citation>
    <scope>NUCLEOTIDE SEQUENCE</scope>
    <source>
        <strain evidence="1">PFS-001/15</strain>
        <tissue evidence="1">Leaf</tissue>
    </source>
</reference>
<evidence type="ECO:0000313" key="1">
    <source>
        <dbReference type="EMBL" id="KAF2582529.1"/>
    </source>
</evidence>
<dbReference type="Proteomes" id="UP000712281">
    <property type="component" value="Unassembled WGS sequence"/>
</dbReference>
<comment type="caution">
    <text evidence="1">The sequence shown here is derived from an EMBL/GenBank/DDBJ whole genome shotgun (WGS) entry which is preliminary data.</text>
</comment>
<dbReference type="AlphaFoldDB" id="A0A8S9JLF6"/>